<evidence type="ECO:0000313" key="1">
    <source>
        <dbReference type="EMBL" id="APT57296.1"/>
    </source>
</evidence>
<dbReference type="KEGG" id="rgi:RGI145_09455"/>
<sequence length="71" mass="7717">MANPWTKKNPFLSIMLSGANAWAGAARGIMTGQAKRQQAAATRQSAKQVTDFWTAAMTGAAPKKRTRKKRP</sequence>
<evidence type="ECO:0000313" key="2">
    <source>
        <dbReference type="Proteomes" id="UP000185494"/>
    </source>
</evidence>
<dbReference type="EMBL" id="CP015583">
    <property type="protein sequence ID" value="APT57296.1"/>
    <property type="molecule type" value="Genomic_DNA"/>
</dbReference>
<accession>A0A1L7AEU5</accession>
<dbReference type="RefSeq" id="WP_019460603.1">
    <property type="nucleotide sequence ID" value="NZ_CP015583.1"/>
</dbReference>
<reference evidence="1 2" key="1">
    <citation type="submission" date="2016-05" db="EMBL/GenBank/DDBJ databases">
        <title>Complete Genome and Methylome Analysis of Psychrotrophic Bacterial Isolates from Antarctic Lake Untersee.</title>
        <authorList>
            <person name="Fomenkov A."/>
            <person name="Akimov V.N."/>
            <person name="Vasilyeva L.V."/>
            <person name="Andersen D."/>
            <person name="Vincze T."/>
            <person name="Roberts R.J."/>
        </authorList>
    </citation>
    <scope>NUCLEOTIDE SEQUENCE [LARGE SCALE GENOMIC DNA]</scope>
    <source>
        <strain evidence="1 2">U14-5</strain>
    </source>
</reference>
<protein>
    <submittedName>
        <fullName evidence="1">Uncharacterized protein</fullName>
    </submittedName>
</protein>
<dbReference type="Proteomes" id="UP000185494">
    <property type="component" value="Chromosome 1"/>
</dbReference>
<organism evidence="1 2">
    <name type="scientific">Roseomonas gilardii</name>
    <dbReference type="NCBI Taxonomy" id="257708"/>
    <lineage>
        <taxon>Bacteria</taxon>
        <taxon>Pseudomonadati</taxon>
        <taxon>Pseudomonadota</taxon>
        <taxon>Alphaproteobacteria</taxon>
        <taxon>Acetobacterales</taxon>
        <taxon>Roseomonadaceae</taxon>
        <taxon>Roseomonas</taxon>
    </lineage>
</organism>
<name>A0A1L7AEU5_9PROT</name>
<proteinExistence type="predicted"/>
<gene>
    <name evidence="1" type="ORF">RGI145_09455</name>
</gene>
<dbReference type="AlphaFoldDB" id="A0A1L7AEU5"/>